<sequence>MTGTAWLRGVSSLLLGALLVSCASIPLSTALRLSRLDRQAFTNLDPRSIRVRVAVQEGVELNPDSIELGVMLSGAGAHSREVFALAEQLRTPGTRSAGLFRGSEAVVQHELALTPDSAQRFAELQHRAFSDQGGRYELDVNASLSRLPPTTRVLRLWIDVRLDQDGPYMVLFDGAELPVEYDR</sequence>
<proteinExistence type="predicted"/>
<protein>
    <submittedName>
        <fullName evidence="1">Uncharacterized protein</fullName>
    </submittedName>
</protein>
<dbReference type="Proteomes" id="UP000320431">
    <property type="component" value="Unassembled WGS sequence"/>
</dbReference>
<dbReference type="EMBL" id="VICD02000256">
    <property type="protein sequence ID" value="KAB8172355.1"/>
    <property type="molecule type" value="Genomic_DNA"/>
</dbReference>
<name>A0A508AHW9_9GAMM</name>
<evidence type="ECO:0000313" key="2">
    <source>
        <dbReference type="Proteomes" id="UP000320431"/>
    </source>
</evidence>
<dbReference type="AlphaFoldDB" id="A0A508AHW9"/>
<reference evidence="1 2" key="1">
    <citation type="submission" date="2019-10" db="EMBL/GenBank/DDBJ databases">
        <title>Lysobacter alkalisoli sp. nov., isolated from saline-alkaline soil.</title>
        <authorList>
            <person name="Sun J.-Q."/>
        </authorList>
    </citation>
    <scope>NUCLEOTIDE SEQUENCE [LARGE SCALE GENOMIC DNA]</scope>
    <source>
        <strain evidence="1 2">KCTC 42381</strain>
    </source>
</reference>
<comment type="caution">
    <text evidence="1">The sequence shown here is derived from an EMBL/GenBank/DDBJ whole genome shotgun (WGS) entry which is preliminary data.</text>
</comment>
<dbReference type="RefSeq" id="WP_141482948.1">
    <property type="nucleotide sequence ID" value="NZ_VICD02000256.1"/>
</dbReference>
<organism evidence="1 2">
    <name type="scientific">Marilutibacter maris</name>
    <dbReference type="NCBI Taxonomy" id="1605891"/>
    <lineage>
        <taxon>Bacteria</taxon>
        <taxon>Pseudomonadati</taxon>
        <taxon>Pseudomonadota</taxon>
        <taxon>Gammaproteobacteria</taxon>
        <taxon>Lysobacterales</taxon>
        <taxon>Lysobacteraceae</taxon>
        <taxon>Marilutibacter</taxon>
    </lineage>
</organism>
<evidence type="ECO:0000313" key="1">
    <source>
        <dbReference type="EMBL" id="KAB8172355.1"/>
    </source>
</evidence>
<gene>
    <name evidence="1" type="ORF">FKV24_014905</name>
</gene>
<accession>A0A508AHW9</accession>